<dbReference type="SUPFAM" id="SSF55724">
    <property type="entry name" value="Mog1p/PsbP-like"/>
    <property type="match status" value="1"/>
</dbReference>
<evidence type="ECO:0000313" key="1">
    <source>
        <dbReference type="EMBL" id="NNG56019.1"/>
    </source>
</evidence>
<dbReference type="Gene3D" id="3.40.1000.10">
    <property type="entry name" value="Mog1/PsbP, alpha/beta/alpha sandwich"/>
    <property type="match status" value="1"/>
</dbReference>
<dbReference type="EMBL" id="JABEOU010000004">
    <property type="protein sequence ID" value="NNG56019.1"/>
    <property type="molecule type" value="Genomic_DNA"/>
</dbReference>
<dbReference type="InterPro" id="IPR016123">
    <property type="entry name" value="Mog1/PsbP_a/b/a-sand"/>
</dbReference>
<gene>
    <name evidence="1" type="ORF">HKX06_01245</name>
</gene>
<reference evidence="1 2" key="1">
    <citation type="submission" date="2020-05" db="EMBL/GenBank/DDBJ databases">
        <title>Draft Genome Sequences of Sphingomonas sp. Isolated from the International Space Station.</title>
        <authorList>
            <person name="Bijlani S."/>
            <person name="Singh N.K."/>
            <person name="Mason C.E."/>
            <person name="Wang C.C."/>
            <person name="Venkateswaran K."/>
        </authorList>
    </citation>
    <scope>NUCLEOTIDE SEQUENCE [LARGE SCALE GENOMIC DNA]</scope>
    <source>
        <strain evidence="1 2">FKI-L5-BR-P1</strain>
    </source>
</reference>
<name>A0A7Y2PA76_SPHPI</name>
<dbReference type="Proteomes" id="UP000550136">
    <property type="component" value="Unassembled WGS sequence"/>
</dbReference>
<organism evidence="1 2">
    <name type="scientific">Sphingomonas paucimobilis</name>
    <name type="common">Pseudomonas paucimobilis</name>
    <dbReference type="NCBI Taxonomy" id="13689"/>
    <lineage>
        <taxon>Bacteria</taxon>
        <taxon>Pseudomonadati</taxon>
        <taxon>Pseudomonadota</taxon>
        <taxon>Alphaproteobacteria</taxon>
        <taxon>Sphingomonadales</taxon>
        <taxon>Sphingomonadaceae</taxon>
        <taxon>Sphingomonas</taxon>
    </lineage>
</organism>
<dbReference type="AlphaFoldDB" id="A0A7Y2PA76"/>
<comment type="caution">
    <text evidence="1">The sequence shown here is derived from an EMBL/GenBank/DDBJ whole genome shotgun (WGS) entry which is preliminary data.</text>
</comment>
<evidence type="ECO:0000313" key="2">
    <source>
        <dbReference type="Proteomes" id="UP000550136"/>
    </source>
</evidence>
<sequence>MLILSAGPATLGVAPSFVVTREVAPDDLPADRFERLEAFADQQAEQMRDTLPAPVEVQRRRADIPGSAPELRLDWISNGIPIRQWITYANAPDGSVMIATGTAGRADYDTVEPVFRAMLRTFRLT</sequence>
<accession>A0A7Y2PA76</accession>
<protein>
    <submittedName>
        <fullName evidence="1">DcrB-related protein</fullName>
    </submittedName>
</protein>
<proteinExistence type="predicted"/>